<dbReference type="RefSeq" id="WP_259837372.1">
    <property type="nucleotide sequence ID" value="NZ_JAOAMU010000001.1"/>
</dbReference>
<evidence type="ECO:0000313" key="1">
    <source>
        <dbReference type="EMBL" id="MCT2561364.1"/>
    </source>
</evidence>
<protein>
    <submittedName>
        <fullName evidence="1">Uncharacterized protein</fullName>
    </submittedName>
</protein>
<sequence length="295" mass="35141">MKAILSILLFIPCYIYSQEFLLLDSLKTKFKVNEYTLDTNEIYNIKKDINIYNVFVSKNLILLISVLPDLGEKILPRMDEKGQNWELIDYNKIKDNIVSKNKLQNILEEWIINNNPDKKTLQYKLVKKENGNYYMSKMCLTEVFTIRNIKYPLISSYGAINIGEQKVTIKEMERSFTQQFPGKDFIMDMRNGILNRQLDVFYNFRNYLSKEYTIKGNKAYQFWTFDGWWMHDGYDEHRGIDRFLYIPDKGIVGGSYDFYFRLRPKTSSNDYFTVSPDTLWNNMINEKIMIAKELN</sequence>
<comment type="caution">
    <text evidence="1">The sequence shown here is derived from an EMBL/GenBank/DDBJ whole genome shotgun (WGS) entry which is preliminary data.</text>
</comment>
<dbReference type="Proteomes" id="UP001525566">
    <property type="component" value="Unassembled WGS sequence"/>
</dbReference>
<evidence type="ECO:0000313" key="2">
    <source>
        <dbReference type="Proteomes" id="UP001525566"/>
    </source>
</evidence>
<name>A0ABT2IRB5_9FLAO</name>
<accession>A0ABT2IRB5</accession>
<proteinExistence type="predicted"/>
<dbReference type="EMBL" id="JAOAMU010000001">
    <property type="protein sequence ID" value="MCT2561364.1"/>
    <property type="molecule type" value="Genomic_DNA"/>
</dbReference>
<organism evidence="1 2">
    <name type="scientific">Chryseobacterium herbae</name>
    <dbReference type="NCBI Taxonomy" id="2976476"/>
    <lineage>
        <taxon>Bacteria</taxon>
        <taxon>Pseudomonadati</taxon>
        <taxon>Bacteroidota</taxon>
        <taxon>Flavobacteriia</taxon>
        <taxon>Flavobacteriales</taxon>
        <taxon>Weeksellaceae</taxon>
        <taxon>Chryseobacterium group</taxon>
        <taxon>Chryseobacterium</taxon>
    </lineage>
</organism>
<keyword evidence="2" id="KW-1185">Reference proteome</keyword>
<gene>
    <name evidence="1" type="ORF">N0B48_05690</name>
</gene>
<reference evidence="1 2" key="1">
    <citation type="submission" date="2022-09" db="EMBL/GenBank/DDBJ databases">
        <title>Chryseobacterium oleae sp.nov., isolated from the inter-root soil of Pyrola calliantha H. Andr. in Tibet.</title>
        <authorList>
            <person name="Li Z."/>
        </authorList>
    </citation>
    <scope>NUCLEOTIDE SEQUENCE [LARGE SCALE GENOMIC DNA]</scope>
    <source>
        <strain evidence="2">pc1-10</strain>
    </source>
</reference>